<evidence type="ECO:0000256" key="3">
    <source>
        <dbReference type="ARBA" id="ARBA00009171"/>
    </source>
</evidence>
<feature type="transmembrane region" description="Helical" evidence="15">
    <location>
        <begin position="281"/>
        <end position="303"/>
    </location>
</feature>
<dbReference type="GO" id="GO:0016324">
    <property type="term" value="C:apical plasma membrane"/>
    <property type="evidence" value="ECO:0007669"/>
    <property type="project" value="TreeGrafter"/>
</dbReference>
<feature type="domain" description="MARVEL" evidence="16">
    <location>
        <begin position="580"/>
        <end position="796"/>
    </location>
</feature>
<feature type="transmembrane region" description="Helical" evidence="15">
    <location>
        <begin position="667"/>
        <end position="686"/>
    </location>
</feature>
<dbReference type="PROSITE" id="PS51980">
    <property type="entry name" value="OCEL"/>
    <property type="match status" value="2"/>
</dbReference>
<dbReference type="InterPro" id="IPR010844">
    <property type="entry name" value="Occludin_ELL"/>
</dbReference>
<evidence type="ECO:0000256" key="13">
    <source>
        <dbReference type="SAM" id="Coils"/>
    </source>
</evidence>
<feature type="region of interest" description="Disordered" evidence="14">
    <location>
        <begin position="844"/>
        <end position="931"/>
    </location>
</feature>
<dbReference type="Gene3D" id="6.10.140.340">
    <property type="match status" value="2"/>
</dbReference>
<feature type="compositionally biased region" description="Low complexity" evidence="14">
    <location>
        <begin position="879"/>
        <end position="894"/>
    </location>
</feature>
<feature type="domain" description="OCEL" evidence="17">
    <location>
        <begin position="430"/>
        <end position="541"/>
    </location>
</feature>
<feature type="compositionally biased region" description="Basic and acidic residues" evidence="14">
    <location>
        <begin position="861"/>
        <end position="876"/>
    </location>
</feature>
<evidence type="ECO:0000256" key="14">
    <source>
        <dbReference type="SAM" id="MobiDB-lite"/>
    </source>
</evidence>
<gene>
    <name evidence="18" type="ORF">ABG768_003079</name>
</gene>
<evidence type="ECO:0000313" key="18">
    <source>
        <dbReference type="EMBL" id="KAK9968771.1"/>
    </source>
</evidence>
<comment type="subcellular location">
    <subcellularLocation>
        <location evidence="1">Cell junction</location>
        <location evidence="1">Tight junction</location>
    </subcellularLocation>
    <subcellularLocation>
        <location evidence="2">Cell membrane</location>
        <topology evidence="2">Multi-pass membrane protein</topology>
    </subcellularLocation>
</comment>
<feature type="coiled-coil region" evidence="13">
    <location>
        <begin position="948"/>
        <end position="982"/>
    </location>
</feature>
<feature type="transmembrane region" description="Helical" evidence="15">
    <location>
        <begin position="175"/>
        <end position="199"/>
    </location>
</feature>
<keyword evidence="10 11" id="KW-0472">Membrane</keyword>
<feature type="domain" description="OCEL" evidence="17">
    <location>
        <begin position="926"/>
        <end position="1033"/>
    </location>
</feature>
<evidence type="ECO:0000256" key="10">
    <source>
        <dbReference type="ARBA" id="ARBA00023136"/>
    </source>
</evidence>
<protein>
    <recommendedName>
        <fullName evidence="20">Occludin</fullName>
    </recommendedName>
</protein>
<dbReference type="InterPro" id="IPR008253">
    <property type="entry name" value="Marvel"/>
</dbReference>
<proteinExistence type="inferred from homology"/>
<evidence type="ECO:0000256" key="8">
    <source>
        <dbReference type="ARBA" id="ARBA00022989"/>
    </source>
</evidence>
<feature type="compositionally biased region" description="Low complexity" evidence="14">
    <location>
        <begin position="86"/>
        <end position="95"/>
    </location>
</feature>
<dbReference type="PROSITE" id="PS51225">
    <property type="entry name" value="MARVEL"/>
    <property type="match status" value="2"/>
</dbReference>
<evidence type="ECO:0000256" key="12">
    <source>
        <dbReference type="PROSITE-ProRule" id="PRU01324"/>
    </source>
</evidence>
<evidence type="ECO:0000259" key="17">
    <source>
        <dbReference type="PROSITE" id="PS51980"/>
    </source>
</evidence>
<evidence type="ECO:0000256" key="15">
    <source>
        <dbReference type="SAM" id="Phobius"/>
    </source>
</evidence>
<dbReference type="AlphaFoldDB" id="A0AAW2A7T1"/>
<dbReference type="GO" id="GO:0005923">
    <property type="term" value="C:bicellular tight junction"/>
    <property type="evidence" value="ECO:0007669"/>
    <property type="project" value="UniProtKB-SubCell"/>
</dbReference>
<feature type="region of interest" description="Disordered" evidence="14">
    <location>
        <begin position="1"/>
        <end position="62"/>
    </location>
</feature>
<feature type="compositionally biased region" description="Basic and acidic residues" evidence="14">
    <location>
        <begin position="905"/>
        <end position="915"/>
    </location>
</feature>
<feature type="transmembrane region" description="Helical" evidence="15">
    <location>
        <begin position="245"/>
        <end position="269"/>
    </location>
</feature>
<evidence type="ECO:0000256" key="11">
    <source>
        <dbReference type="PROSITE-ProRule" id="PRU00581"/>
    </source>
</evidence>
<keyword evidence="7" id="KW-0965">Cell junction</keyword>
<keyword evidence="9 13" id="KW-0175">Coiled coil</keyword>
<dbReference type="EMBL" id="JAWDJR010000010">
    <property type="protein sequence ID" value="KAK9968771.1"/>
    <property type="molecule type" value="Genomic_DNA"/>
</dbReference>
<organism evidence="18 19">
    <name type="scientific">Culter alburnus</name>
    <name type="common">Topmouth culter</name>
    <dbReference type="NCBI Taxonomy" id="194366"/>
    <lineage>
        <taxon>Eukaryota</taxon>
        <taxon>Metazoa</taxon>
        <taxon>Chordata</taxon>
        <taxon>Craniata</taxon>
        <taxon>Vertebrata</taxon>
        <taxon>Euteleostomi</taxon>
        <taxon>Actinopterygii</taxon>
        <taxon>Neopterygii</taxon>
        <taxon>Teleostei</taxon>
        <taxon>Ostariophysi</taxon>
        <taxon>Cypriniformes</taxon>
        <taxon>Xenocyprididae</taxon>
        <taxon>Xenocypridinae</taxon>
        <taxon>Culter</taxon>
    </lineage>
</organism>
<dbReference type="GO" id="GO:0031410">
    <property type="term" value="C:cytoplasmic vesicle"/>
    <property type="evidence" value="ECO:0007669"/>
    <property type="project" value="TreeGrafter"/>
</dbReference>
<accession>A0AAW2A7T1</accession>
<comment type="similarity">
    <text evidence="3 12">Belongs to the ELL/occludin family.</text>
</comment>
<comment type="caution">
    <text evidence="18">The sequence shown here is derived from an EMBL/GenBank/DDBJ whole genome shotgun (WGS) entry which is preliminary data.</text>
</comment>
<keyword evidence="6 11" id="KW-0812">Transmembrane</keyword>
<evidence type="ECO:0000256" key="7">
    <source>
        <dbReference type="ARBA" id="ARBA00022949"/>
    </source>
</evidence>
<keyword evidence="8 15" id="KW-1133">Transmembrane helix</keyword>
<keyword evidence="19" id="KW-1185">Reference proteome</keyword>
<evidence type="ECO:0000313" key="19">
    <source>
        <dbReference type="Proteomes" id="UP001479290"/>
    </source>
</evidence>
<evidence type="ECO:0000256" key="1">
    <source>
        <dbReference type="ARBA" id="ARBA00004435"/>
    </source>
</evidence>
<dbReference type="InterPro" id="IPR031176">
    <property type="entry name" value="ELL/occludin"/>
</dbReference>
<evidence type="ECO:0000259" key="16">
    <source>
        <dbReference type="PROSITE" id="PS51225"/>
    </source>
</evidence>
<feature type="compositionally biased region" description="Pro residues" evidence="14">
    <location>
        <begin position="31"/>
        <end position="44"/>
    </location>
</feature>
<dbReference type="Pfam" id="PF01284">
    <property type="entry name" value="MARVEL"/>
    <property type="match status" value="2"/>
</dbReference>
<evidence type="ECO:0000256" key="2">
    <source>
        <dbReference type="ARBA" id="ARBA00004651"/>
    </source>
</evidence>
<evidence type="ECO:0000256" key="5">
    <source>
        <dbReference type="ARBA" id="ARBA00022475"/>
    </source>
</evidence>
<dbReference type="GO" id="GO:0070830">
    <property type="term" value="P:bicellular tight junction assembly"/>
    <property type="evidence" value="ECO:0007669"/>
    <property type="project" value="TreeGrafter"/>
</dbReference>
<evidence type="ECO:0008006" key="20">
    <source>
        <dbReference type="Google" id="ProtNLM"/>
    </source>
</evidence>
<feature type="transmembrane region" description="Helical" evidence="15">
    <location>
        <begin position="698"/>
        <end position="722"/>
    </location>
</feature>
<keyword evidence="5" id="KW-1003">Cell membrane</keyword>
<sequence>MLHYNDVPRGSLPSLRGLDDHRTSESLSSEPLPPPPLPDQPPIGPEFDPSGSDNEDSAIDIKPVHRFIPDSWKNFFRSSSRSSKLKSMLGSSSKNATTDGIRCSPPQSPSLPGSYRDQYGGSGGSYNSRKEREAMLLGNPVESFDGRTVHTALTYSEKVEEYNQRYSYMKSWAGLLRILGCVELLLGAAIFACVCAYIHKDNEWYNMFGYSSPGGFSGGGYGGSYGGSYGGGYGNTYYTGPKTPFILVVAGLAWIVTVIMLVLGMTMYYRTILLDSNWWPLTEFFINLALALLFLAAGCVYVNDTLRGGLCSYPVFNNGINGAFCRTEAGQTAAIIFLFFTMIVYLIGAIVCLKMWRHEAARRLRERNGHEMLPRDSPADVHLVVDGPREPMSVSGPVHHTHAAALAVSKPKIVKGYIPAGHTPKPVIMPDYIAKYPAIRTDEQRDQYKAVFNDQYSEYKELHAEVQVILKKFDEMDVMMQNLPQNPTNHMERERINKILQEYQRKKMDPSFLEKKERCEYLKNKLSHIKQRIHEMSSKPNGSPPPYDYHTEDGYNVAASQPAYSYYPDDEFQHFYRWTSPPGIIKIMCVMSVILCVGIFVCVASTLAWDTNAGAAGFGGMGGSYGGGYGGSYGGSYGGGGFGGSGYGGYGYGILGSQNDPRQGKGFMIAMAIISFIVLLVIFIMIISHQKVSQGRKFYLAVIITSAIMAFLMFVATIVYLVTIYPMAQTSGSVQFNQVYAMCAAYQQPQMSGAFVNQYLYHYCVVDPQEAIALVLGFIVTAALIIIMVFAIKTRQRINYHGKDNILWRRVKEIEDPNSPQDVEDWVNDVNGIPDPLLTDYPMKFGGSRNDLDDNSTNYDKPPHSESPVEIRHELPVRSSAPLSSGSEFSSSAGRPKKRRAGRPRTADGRDRDADYASSGDELDDEDFFSEFPPIANNEEREDYKHLFDKDHQEYKELQAELDQINKRLADVDRELNDLQEGSPQFLDAMDEYNALKDMKRGGDYQVKKKRCKHLKAKLNHIKKMVSDYDRRC</sequence>
<feature type="transmembrane region" description="Helical" evidence="15">
    <location>
        <begin position="334"/>
        <end position="356"/>
    </location>
</feature>
<keyword evidence="4" id="KW-0796">Tight junction</keyword>
<reference evidence="18 19" key="1">
    <citation type="submission" date="2024-05" db="EMBL/GenBank/DDBJ databases">
        <title>A high-quality chromosomal-level genome assembly of Topmouth culter (Culter alburnus).</title>
        <authorList>
            <person name="Zhao H."/>
        </authorList>
    </citation>
    <scope>NUCLEOTIDE SEQUENCE [LARGE SCALE GENOMIC DNA]</scope>
    <source>
        <strain evidence="18">CATC2023</strain>
        <tissue evidence="18">Muscle</tissue>
    </source>
</reference>
<dbReference type="Proteomes" id="UP001479290">
    <property type="component" value="Unassembled WGS sequence"/>
</dbReference>
<dbReference type="SUPFAM" id="SSF144292">
    <property type="entry name" value="occludin/ELL-like"/>
    <property type="match status" value="2"/>
</dbReference>
<evidence type="ECO:0000256" key="4">
    <source>
        <dbReference type="ARBA" id="ARBA00022427"/>
    </source>
</evidence>
<evidence type="ECO:0000256" key="9">
    <source>
        <dbReference type="ARBA" id="ARBA00023054"/>
    </source>
</evidence>
<feature type="domain" description="MARVEL" evidence="16">
    <location>
        <begin position="171"/>
        <end position="357"/>
    </location>
</feature>
<dbReference type="PANTHER" id="PTHR23288">
    <property type="entry name" value="OCCLUDIN AND RNA POLYMERASE II ELONGATION FACTOR ELL"/>
    <property type="match status" value="1"/>
</dbReference>
<dbReference type="PANTHER" id="PTHR23288:SF3">
    <property type="entry name" value="MARVEL DOMAIN-CONTAINING PROTEIN 2"/>
    <property type="match status" value="1"/>
</dbReference>
<dbReference type="Pfam" id="PF07303">
    <property type="entry name" value="Occludin_ELL"/>
    <property type="match status" value="2"/>
</dbReference>
<name>A0AAW2A7T1_CULAL</name>
<evidence type="ECO:0000256" key="6">
    <source>
        <dbReference type="ARBA" id="ARBA00022692"/>
    </source>
</evidence>
<feature type="region of interest" description="Disordered" evidence="14">
    <location>
        <begin position="86"/>
        <end position="125"/>
    </location>
</feature>
<feature type="transmembrane region" description="Helical" evidence="15">
    <location>
        <begin position="771"/>
        <end position="792"/>
    </location>
</feature>
<feature type="transmembrane region" description="Helical" evidence="15">
    <location>
        <begin position="587"/>
        <end position="609"/>
    </location>
</feature>